<dbReference type="RefSeq" id="WP_005877550.1">
    <property type="nucleotide sequence ID" value="NZ_CABMNL010000001.1"/>
</dbReference>
<keyword evidence="3" id="KW-1185">Reference proteome</keyword>
<accession>C3X4G5</accession>
<evidence type="ECO:0000313" key="2">
    <source>
        <dbReference type="EMBL" id="EEO28101.1"/>
    </source>
</evidence>
<dbReference type="eggNOG" id="ENOG5032UZV">
    <property type="taxonomic scope" value="Bacteria"/>
</dbReference>
<proteinExistence type="predicted"/>
<gene>
    <name evidence="2" type="ORF">OFAG_01254</name>
</gene>
<organism evidence="2 3">
    <name type="scientific">Oxalobacter paraformigenes</name>
    <dbReference type="NCBI Taxonomy" id="556268"/>
    <lineage>
        <taxon>Bacteria</taxon>
        <taxon>Pseudomonadati</taxon>
        <taxon>Pseudomonadota</taxon>
        <taxon>Betaproteobacteria</taxon>
        <taxon>Burkholderiales</taxon>
        <taxon>Oxalobacteraceae</taxon>
        <taxon>Oxalobacter</taxon>
    </lineage>
</organism>
<dbReference type="EMBL" id="ACDP02000006">
    <property type="protein sequence ID" value="EEO28101.1"/>
    <property type="molecule type" value="Genomic_DNA"/>
</dbReference>
<feature type="transmembrane region" description="Helical" evidence="1">
    <location>
        <begin position="32"/>
        <end position="54"/>
    </location>
</feature>
<dbReference type="AlphaFoldDB" id="C3X4G5"/>
<reference evidence="2" key="1">
    <citation type="submission" date="2011-10" db="EMBL/GenBank/DDBJ databases">
        <title>The Genome Sequence of Oxalobacter formigenes HOxBLS.</title>
        <authorList>
            <consortium name="The Broad Institute Genome Sequencing Platform"/>
            <person name="Earl A."/>
            <person name="Ward D."/>
            <person name="Feldgarden M."/>
            <person name="Gevers D."/>
            <person name="Allison M.J."/>
            <person name="Humphrey S."/>
            <person name="Young S.K."/>
            <person name="Zeng Q."/>
            <person name="Gargeya S."/>
            <person name="Fitzgerald M."/>
            <person name="Haas B."/>
            <person name="Abouelleil A."/>
            <person name="Alvarado L."/>
            <person name="Arachchi H.M."/>
            <person name="Berlin A."/>
            <person name="Brown A."/>
            <person name="Chapman S.B."/>
            <person name="Chen Z."/>
            <person name="Dunbar C."/>
            <person name="Freedman E."/>
            <person name="Gearin G."/>
            <person name="Goldberg J."/>
            <person name="Griggs A."/>
            <person name="Gujja S."/>
            <person name="Heiman D."/>
            <person name="Howarth C."/>
            <person name="Larson L."/>
            <person name="Lui A."/>
            <person name="MacDonald P.J.P."/>
            <person name="Montmayeur A."/>
            <person name="Murphy C."/>
            <person name="Neiman D."/>
            <person name="Pearson M."/>
            <person name="Priest M."/>
            <person name="Roberts A."/>
            <person name="Saif S."/>
            <person name="Shea T."/>
            <person name="Shenoy N."/>
            <person name="Sisk P."/>
            <person name="Stolte C."/>
            <person name="Sykes S."/>
            <person name="Wortman J."/>
            <person name="Nusbaum C."/>
            <person name="Birren B."/>
        </authorList>
    </citation>
    <scope>NUCLEOTIDE SEQUENCE [LARGE SCALE GENOMIC DNA]</scope>
    <source>
        <strain evidence="2">HOxBLS</strain>
    </source>
</reference>
<dbReference type="HOGENOM" id="CLU_1056224_0_0_4"/>
<keyword evidence="1" id="KW-0472">Membrane</keyword>
<comment type="caution">
    <text evidence="2">The sequence shown here is derived from an EMBL/GenBank/DDBJ whole genome shotgun (WGS) entry which is preliminary data.</text>
</comment>
<evidence type="ECO:0008006" key="4">
    <source>
        <dbReference type="Google" id="ProtNLM"/>
    </source>
</evidence>
<feature type="transmembrane region" description="Helical" evidence="1">
    <location>
        <begin position="74"/>
        <end position="94"/>
    </location>
</feature>
<dbReference type="Proteomes" id="UP000003973">
    <property type="component" value="Unassembled WGS sequence"/>
</dbReference>
<sequence length="284" mass="29823">MTSVRIDERAINERIPASGEEAKRLMFPGIRWGAIFAGVVVGISLQTLLGILGVAGGLSSMSSVSSGESAGWGAMLWTMVSLLISAFAGSFLAARMSGSRRKSDGAMYGAVTWAVSMLLFAMILSTTAGAMLNGMFSAANTTVVYSGTTTSVSPTLASQLRQELGGELSAANLQQLQQYLQAGQREEAIVYLTSLGVESPRAVSVVNNAMNQIGSSSVIASEQLISPDQLIRAVTAAAWMVFIGVALSLIFSIGGGIMGAKYAYRSIWGQNGFPRMPKESKLID</sequence>
<feature type="transmembrane region" description="Helical" evidence="1">
    <location>
        <begin position="106"/>
        <end position="132"/>
    </location>
</feature>
<name>C3X4G5_9BURK</name>
<protein>
    <recommendedName>
        <fullName evidence="4">PhnA-like protein</fullName>
    </recommendedName>
</protein>
<evidence type="ECO:0000313" key="3">
    <source>
        <dbReference type="Proteomes" id="UP000003973"/>
    </source>
</evidence>
<evidence type="ECO:0000256" key="1">
    <source>
        <dbReference type="SAM" id="Phobius"/>
    </source>
</evidence>
<keyword evidence="1" id="KW-1133">Transmembrane helix</keyword>
<feature type="transmembrane region" description="Helical" evidence="1">
    <location>
        <begin position="236"/>
        <end position="258"/>
    </location>
</feature>
<keyword evidence="1" id="KW-0812">Transmembrane</keyword>